<keyword evidence="4" id="KW-1185">Reference proteome</keyword>
<feature type="region of interest" description="Disordered" evidence="1">
    <location>
        <begin position="244"/>
        <end position="272"/>
    </location>
</feature>
<dbReference type="InterPro" id="IPR018786">
    <property type="entry name" value="Mit_KHE1"/>
</dbReference>
<name>A0A0D2PJT5_HYPSF</name>
<dbReference type="Pfam" id="PF10173">
    <property type="entry name" value="Mit_KHE1"/>
    <property type="match status" value="1"/>
</dbReference>
<dbReference type="STRING" id="945553.A0A0D2PJT5"/>
<feature type="transmembrane region" description="Helical" evidence="2">
    <location>
        <begin position="169"/>
        <end position="188"/>
    </location>
</feature>
<keyword evidence="2" id="KW-1133">Transmembrane helix</keyword>
<evidence type="ECO:0000313" key="4">
    <source>
        <dbReference type="Proteomes" id="UP000054270"/>
    </source>
</evidence>
<evidence type="ECO:0000256" key="2">
    <source>
        <dbReference type="SAM" id="Phobius"/>
    </source>
</evidence>
<dbReference type="GO" id="GO:0005743">
    <property type="term" value="C:mitochondrial inner membrane"/>
    <property type="evidence" value="ECO:0007669"/>
    <property type="project" value="TreeGrafter"/>
</dbReference>
<protein>
    <recommendedName>
        <fullName evidence="5">Mitochondrial K+-H+ exchange-related-domain-containing protein</fullName>
    </recommendedName>
</protein>
<dbReference type="EMBL" id="KN817570">
    <property type="protein sequence ID" value="KJA20180.1"/>
    <property type="molecule type" value="Genomic_DNA"/>
</dbReference>
<sequence length="322" mass="35293">MRIVAIPLTRPRAVPGVVAAANVNLNRLTYYQFQISGEKEKGKQRETSATTATGWRAWPAQIREEGLVDWTTQKATDVWTGFGQAPGGWRLRVHTAGERLVDRMDFEELALKSVDPRLGPRIVGLARAADGVQPRIPLVVPPSQLAPAAALAELRAYAAHRIPRHRKGLYVWAVVAPLTAPFMLIPIIPNLPFFFCVWRAWSHYRAYKASQYLAELLDHDIIVPEPSEELDAVYRLPAIGAPPPVGPTSRSNPKPKAKAPPPSPPPPAPDADAAEHTLLLTRTAVPALLALLRLTPESTAATDIYRAVEQARMRVESGKLGL</sequence>
<evidence type="ECO:0000313" key="3">
    <source>
        <dbReference type="EMBL" id="KJA20180.1"/>
    </source>
</evidence>
<feature type="compositionally biased region" description="Pro residues" evidence="1">
    <location>
        <begin position="258"/>
        <end position="269"/>
    </location>
</feature>
<dbReference type="PANTHER" id="PTHR28062:SF1">
    <property type="entry name" value="TRANSMEMBRANE PROTEIN"/>
    <property type="match status" value="1"/>
</dbReference>
<dbReference type="PANTHER" id="PTHR28062">
    <property type="entry name" value="K+-H+ EXCHANGE-LIKE PROTEIN"/>
    <property type="match status" value="1"/>
</dbReference>
<keyword evidence="2" id="KW-0812">Transmembrane</keyword>
<keyword evidence="2" id="KW-0472">Membrane</keyword>
<proteinExistence type="predicted"/>
<accession>A0A0D2PJT5</accession>
<dbReference type="GO" id="GO:1902600">
    <property type="term" value="P:proton transmembrane transport"/>
    <property type="evidence" value="ECO:0007669"/>
    <property type="project" value="TreeGrafter"/>
</dbReference>
<dbReference type="OrthoDB" id="5562676at2759"/>
<dbReference type="AlphaFoldDB" id="A0A0D2PJT5"/>
<reference evidence="4" key="1">
    <citation type="submission" date="2014-04" db="EMBL/GenBank/DDBJ databases">
        <title>Evolutionary Origins and Diversification of the Mycorrhizal Mutualists.</title>
        <authorList>
            <consortium name="DOE Joint Genome Institute"/>
            <consortium name="Mycorrhizal Genomics Consortium"/>
            <person name="Kohler A."/>
            <person name="Kuo A."/>
            <person name="Nagy L.G."/>
            <person name="Floudas D."/>
            <person name="Copeland A."/>
            <person name="Barry K.W."/>
            <person name="Cichocki N."/>
            <person name="Veneault-Fourrey C."/>
            <person name="LaButti K."/>
            <person name="Lindquist E.A."/>
            <person name="Lipzen A."/>
            <person name="Lundell T."/>
            <person name="Morin E."/>
            <person name="Murat C."/>
            <person name="Riley R."/>
            <person name="Ohm R."/>
            <person name="Sun H."/>
            <person name="Tunlid A."/>
            <person name="Henrissat B."/>
            <person name="Grigoriev I.V."/>
            <person name="Hibbett D.S."/>
            <person name="Martin F."/>
        </authorList>
    </citation>
    <scope>NUCLEOTIDE SEQUENCE [LARGE SCALE GENOMIC DNA]</scope>
    <source>
        <strain evidence="4">FD-334 SS-4</strain>
    </source>
</reference>
<dbReference type="OMA" id="IWRSWSH"/>
<evidence type="ECO:0008006" key="5">
    <source>
        <dbReference type="Google" id="ProtNLM"/>
    </source>
</evidence>
<dbReference type="GO" id="GO:0006813">
    <property type="term" value="P:potassium ion transport"/>
    <property type="evidence" value="ECO:0007669"/>
    <property type="project" value="TreeGrafter"/>
</dbReference>
<evidence type="ECO:0000256" key="1">
    <source>
        <dbReference type="SAM" id="MobiDB-lite"/>
    </source>
</evidence>
<gene>
    <name evidence="3" type="ORF">HYPSUDRAFT_142661</name>
</gene>
<organism evidence="3 4">
    <name type="scientific">Hypholoma sublateritium (strain FD-334 SS-4)</name>
    <dbReference type="NCBI Taxonomy" id="945553"/>
    <lineage>
        <taxon>Eukaryota</taxon>
        <taxon>Fungi</taxon>
        <taxon>Dikarya</taxon>
        <taxon>Basidiomycota</taxon>
        <taxon>Agaricomycotina</taxon>
        <taxon>Agaricomycetes</taxon>
        <taxon>Agaricomycetidae</taxon>
        <taxon>Agaricales</taxon>
        <taxon>Agaricineae</taxon>
        <taxon>Strophariaceae</taxon>
        <taxon>Hypholoma</taxon>
    </lineage>
</organism>
<dbReference type="Proteomes" id="UP000054270">
    <property type="component" value="Unassembled WGS sequence"/>
</dbReference>